<organism evidence="1 2">
    <name type="scientific">Dermatophagoides pteronyssinus</name>
    <name type="common">European house dust mite</name>
    <dbReference type="NCBI Taxonomy" id="6956"/>
    <lineage>
        <taxon>Eukaryota</taxon>
        <taxon>Metazoa</taxon>
        <taxon>Ecdysozoa</taxon>
        <taxon>Arthropoda</taxon>
        <taxon>Chelicerata</taxon>
        <taxon>Arachnida</taxon>
        <taxon>Acari</taxon>
        <taxon>Acariformes</taxon>
        <taxon>Sarcoptiformes</taxon>
        <taxon>Astigmata</taxon>
        <taxon>Psoroptidia</taxon>
        <taxon>Analgoidea</taxon>
        <taxon>Pyroglyphidae</taxon>
        <taxon>Dermatophagoidinae</taxon>
        <taxon>Dermatophagoides</taxon>
    </lineage>
</organism>
<accession>A0A6P6Y3I7</accession>
<dbReference type="GO" id="GO:0016491">
    <property type="term" value="F:oxidoreductase activity"/>
    <property type="evidence" value="ECO:0007669"/>
    <property type="project" value="TreeGrafter"/>
</dbReference>
<reference evidence="2" key="1">
    <citation type="submission" date="2025-08" db="UniProtKB">
        <authorList>
            <consortium name="RefSeq"/>
        </authorList>
    </citation>
    <scope>IDENTIFICATION</scope>
    <source>
        <strain evidence="2">Airmid</strain>
    </source>
</reference>
<dbReference type="OrthoDB" id="2021159at2759"/>
<dbReference type="Pfam" id="PF13920">
    <property type="entry name" value="zf-C3HC4_3"/>
    <property type="match status" value="1"/>
</dbReference>
<proteinExistence type="predicted"/>
<dbReference type="Gene3D" id="3.30.40.10">
    <property type="entry name" value="Zinc/RING finger domain, C3HC4 (zinc finger)"/>
    <property type="match status" value="1"/>
</dbReference>
<dbReference type="Gene3D" id="3.40.50.720">
    <property type="entry name" value="NAD(P)-binding Rossmann-like Domain"/>
    <property type="match status" value="1"/>
</dbReference>
<dbReference type="GO" id="GO:0006631">
    <property type="term" value="P:fatty acid metabolic process"/>
    <property type="evidence" value="ECO:0007669"/>
    <property type="project" value="InterPro"/>
</dbReference>
<protein>
    <submittedName>
        <fullName evidence="2">Lambda-crystallin homolog</fullName>
    </submittedName>
</protein>
<dbReference type="PANTHER" id="PTHR48075">
    <property type="entry name" value="3-HYDROXYACYL-COA DEHYDROGENASE FAMILY PROTEIN"/>
    <property type="match status" value="1"/>
</dbReference>
<dbReference type="AlphaFoldDB" id="A0A6P6Y3I7"/>
<dbReference type="InParanoid" id="A0A6P6Y3I7"/>
<dbReference type="GO" id="GO:0008270">
    <property type="term" value="F:zinc ion binding"/>
    <property type="evidence" value="ECO:0007669"/>
    <property type="project" value="UniProtKB-KW"/>
</dbReference>
<evidence type="ECO:0000313" key="1">
    <source>
        <dbReference type="Proteomes" id="UP000515146"/>
    </source>
</evidence>
<evidence type="ECO:0000313" key="2">
    <source>
        <dbReference type="RefSeq" id="XP_027198944.1"/>
    </source>
</evidence>
<dbReference type="InterPro" id="IPR006176">
    <property type="entry name" value="3-OHacyl-CoA_DH_NAD-bd"/>
</dbReference>
<dbReference type="RefSeq" id="XP_027198944.1">
    <property type="nucleotide sequence ID" value="XM_027343143.1"/>
</dbReference>
<dbReference type="GO" id="GO:0070403">
    <property type="term" value="F:NAD+ binding"/>
    <property type="evidence" value="ECO:0007669"/>
    <property type="project" value="InterPro"/>
</dbReference>
<keyword evidence="1" id="KW-1185">Reference proteome</keyword>
<dbReference type="OMA" id="CYECSKM"/>
<dbReference type="KEGG" id="dpte:113793159"/>
<dbReference type="InterPro" id="IPR001841">
    <property type="entry name" value="Znf_RING"/>
</dbReference>
<gene>
    <name evidence="2" type="primary">LOC113793159</name>
</gene>
<sequence>MVRTAVIGAGTLGIKVAGYLAYRGHEVRIYDSNTAALNNVNQRISEDARICKEDGIMTNCKFLGDTYCFSKLEDAIRGALFIFECIPDDLTMKQETFKLIMQFCSEKAIIATSTMRLLVDKVFENCDCKDRCLGVRFLYPVYYVPEVEIMPIRSYTSVETLDRVRQFLEKMGQIAFFRSGNEPIVLNEQQRNSRREACIKQLTEGKSINNRFSQNIPNLGRIQFQQQNNQSGANISNVNGDSDSLTVDSNDSNCDKQSLIIRNNECVICMDNQRDCVLHPCHHLCVCIKCGRLLLKRSDSCPICRRPINNAFRIYRS</sequence>
<dbReference type="PANTHER" id="PTHR48075:SF5">
    <property type="entry name" value="3-HYDROXYBUTYRYL-COA DEHYDROGENASE"/>
    <property type="match status" value="1"/>
</dbReference>
<name>A0A6P6Y3I7_DERPT</name>
<dbReference type="InterPro" id="IPR036291">
    <property type="entry name" value="NAD(P)-bd_dom_sf"/>
</dbReference>
<dbReference type="Pfam" id="PF02737">
    <property type="entry name" value="3HCDH_N"/>
    <property type="match status" value="1"/>
</dbReference>
<dbReference type="InterPro" id="IPR013083">
    <property type="entry name" value="Znf_RING/FYVE/PHD"/>
</dbReference>
<dbReference type="Proteomes" id="UP000515146">
    <property type="component" value="Unplaced"/>
</dbReference>
<dbReference type="SUPFAM" id="SSF51735">
    <property type="entry name" value="NAD(P)-binding Rossmann-fold domains"/>
    <property type="match status" value="1"/>
</dbReference>
<dbReference type="PROSITE" id="PS50089">
    <property type="entry name" value="ZF_RING_2"/>
    <property type="match status" value="1"/>
</dbReference>
<dbReference type="SUPFAM" id="SSF57850">
    <property type="entry name" value="RING/U-box"/>
    <property type="match status" value="1"/>
</dbReference>